<protein>
    <recommendedName>
        <fullName evidence="8">DDE Tnp4 domain-containing protein</fullName>
    </recommendedName>
</protein>
<dbReference type="GO" id="GO:0005634">
    <property type="term" value="C:nucleus"/>
    <property type="evidence" value="ECO:0007669"/>
    <property type="project" value="UniProtKB-SubCell"/>
</dbReference>
<comment type="similarity">
    <text evidence="3">Belongs to the HARBI1 family.</text>
</comment>
<name>A0AAV1XDX1_LUPLU</name>
<evidence type="ECO:0000256" key="3">
    <source>
        <dbReference type="ARBA" id="ARBA00006958"/>
    </source>
</evidence>
<accession>A0AAV1XDX1</accession>
<feature type="domain" description="DDE Tnp4" evidence="8">
    <location>
        <begin position="59"/>
        <end position="135"/>
    </location>
</feature>
<evidence type="ECO:0000256" key="4">
    <source>
        <dbReference type="ARBA" id="ARBA00022722"/>
    </source>
</evidence>
<keyword evidence="7" id="KW-0539">Nucleus</keyword>
<organism evidence="9 10">
    <name type="scientific">Lupinus luteus</name>
    <name type="common">European yellow lupine</name>
    <dbReference type="NCBI Taxonomy" id="3873"/>
    <lineage>
        <taxon>Eukaryota</taxon>
        <taxon>Viridiplantae</taxon>
        <taxon>Streptophyta</taxon>
        <taxon>Embryophyta</taxon>
        <taxon>Tracheophyta</taxon>
        <taxon>Spermatophyta</taxon>
        <taxon>Magnoliopsida</taxon>
        <taxon>eudicotyledons</taxon>
        <taxon>Gunneridae</taxon>
        <taxon>Pentapetalae</taxon>
        <taxon>rosids</taxon>
        <taxon>fabids</taxon>
        <taxon>Fabales</taxon>
        <taxon>Fabaceae</taxon>
        <taxon>Papilionoideae</taxon>
        <taxon>50 kb inversion clade</taxon>
        <taxon>genistoids sensu lato</taxon>
        <taxon>core genistoids</taxon>
        <taxon>Genisteae</taxon>
        <taxon>Lupinus</taxon>
    </lineage>
</organism>
<evidence type="ECO:0000256" key="2">
    <source>
        <dbReference type="ARBA" id="ARBA00004123"/>
    </source>
</evidence>
<dbReference type="Pfam" id="PF13359">
    <property type="entry name" value="DDE_Tnp_4"/>
    <property type="match status" value="1"/>
</dbReference>
<keyword evidence="5" id="KW-0479">Metal-binding</keyword>
<sequence length="143" mass="16833">MLKFWKHGKVVSTIFSRNIGNMGNGQVKKIYYIRIYFSSSMLHSLHSSFFLVFCSIMLASLQPQQDQFYLLDSGFPNMPGYLAPFRKTRYHLRDFRDGGRPRGKQELFNHRHSSLRNVIESCFGVLKARFPILKMMSNYPVRR</sequence>
<dbReference type="PANTHER" id="PTHR22930">
    <property type="match status" value="1"/>
</dbReference>
<gene>
    <name evidence="9" type="ORF">LLUT_LOCUS21020</name>
</gene>
<dbReference type="GO" id="GO:0016787">
    <property type="term" value="F:hydrolase activity"/>
    <property type="evidence" value="ECO:0007669"/>
    <property type="project" value="UniProtKB-KW"/>
</dbReference>
<keyword evidence="4" id="KW-0540">Nuclease</keyword>
<evidence type="ECO:0000256" key="5">
    <source>
        <dbReference type="ARBA" id="ARBA00022723"/>
    </source>
</evidence>
<dbReference type="Proteomes" id="UP001497480">
    <property type="component" value="Unassembled WGS sequence"/>
</dbReference>
<keyword evidence="6" id="KW-0378">Hydrolase</keyword>
<evidence type="ECO:0000313" key="9">
    <source>
        <dbReference type="EMBL" id="CAL0319960.1"/>
    </source>
</evidence>
<evidence type="ECO:0000259" key="8">
    <source>
        <dbReference type="Pfam" id="PF13359"/>
    </source>
</evidence>
<dbReference type="PANTHER" id="PTHR22930:SF228">
    <property type="entry name" value="PROTEIN ALP1-LIKE"/>
    <property type="match status" value="1"/>
</dbReference>
<dbReference type="AlphaFoldDB" id="A0AAV1XDX1"/>
<reference evidence="9 10" key="1">
    <citation type="submission" date="2024-03" db="EMBL/GenBank/DDBJ databases">
        <authorList>
            <person name="Martinez-Hernandez J."/>
        </authorList>
    </citation>
    <scope>NUCLEOTIDE SEQUENCE [LARGE SCALE GENOMIC DNA]</scope>
</reference>
<dbReference type="GO" id="GO:0004518">
    <property type="term" value="F:nuclease activity"/>
    <property type="evidence" value="ECO:0007669"/>
    <property type="project" value="UniProtKB-KW"/>
</dbReference>
<evidence type="ECO:0000256" key="1">
    <source>
        <dbReference type="ARBA" id="ARBA00001968"/>
    </source>
</evidence>
<dbReference type="EMBL" id="CAXHTB010000014">
    <property type="protein sequence ID" value="CAL0319960.1"/>
    <property type="molecule type" value="Genomic_DNA"/>
</dbReference>
<comment type="cofactor">
    <cofactor evidence="1">
        <name>a divalent metal cation</name>
        <dbReference type="ChEBI" id="CHEBI:60240"/>
    </cofactor>
</comment>
<comment type="subcellular location">
    <subcellularLocation>
        <location evidence="2">Nucleus</location>
    </subcellularLocation>
</comment>
<evidence type="ECO:0000256" key="6">
    <source>
        <dbReference type="ARBA" id="ARBA00022801"/>
    </source>
</evidence>
<dbReference type="InterPro" id="IPR045249">
    <property type="entry name" value="HARBI1-like"/>
</dbReference>
<evidence type="ECO:0000256" key="7">
    <source>
        <dbReference type="ARBA" id="ARBA00023242"/>
    </source>
</evidence>
<dbReference type="InterPro" id="IPR027806">
    <property type="entry name" value="HARBI1_dom"/>
</dbReference>
<evidence type="ECO:0000313" key="10">
    <source>
        <dbReference type="Proteomes" id="UP001497480"/>
    </source>
</evidence>
<proteinExistence type="inferred from homology"/>
<dbReference type="GO" id="GO:0046872">
    <property type="term" value="F:metal ion binding"/>
    <property type="evidence" value="ECO:0007669"/>
    <property type="project" value="UniProtKB-KW"/>
</dbReference>
<keyword evidence="10" id="KW-1185">Reference proteome</keyword>
<comment type="caution">
    <text evidence="9">The sequence shown here is derived from an EMBL/GenBank/DDBJ whole genome shotgun (WGS) entry which is preliminary data.</text>
</comment>